<accession>A0A5J4VQV6</accession>
<evidence type="ECO:0000313" key="2">
    <source>
        <dbReference type="EMBL" id="KAA6385068.1"/>
    </source>
</evidence>
<protein>
    <submittedName>
        <fullName evidence="2">Uncharacterized protein</fullName>
    </submittedName>
</protein>
<gene>
    <name evidence="2" type="ORF">EZS28_019404</name>
</gene>
<dbReference type="AlphaFoldDB" id="A0A5J4VQV6"/>
<comment type="caution">
    <text evidence="2">The sequence shown here is derived from an EMBL/GenBank/DDBJ whole genome shotgun (WGS) entry which is preliminary data.</text>
</comment>
<name>A0A5J4VQV6_9EUKA</name>
<evidence type="ECO:0000313" key="3">
    <source>
        <dbReference type="Proteomes" id="UP000324800"/>
    </source>
</evidence>
<feature type="compositionally biased region" description="Polar residues" evidence="1">
    <location>
        <begin position="1"/>
        <end position="15"/>
    </location>
</feature>
<organism evidence="2 3">
    <name type="scientific">Streblomastix strix</name>
    <dbReference type="NCBI Taxonomy" id="222440"/>
    <lineage>
        <taxon>Eukaryota</taxon>
        <taxon>Metamonada</taxon>
        <taxon>Preaxostyla</taxon>
        <taxon>Oxymonadida</taxon>
        <taxon>Streblomastigidae</taxon>
        <taxon>Streblomastix</taxon>
    </lineage>
</organism>
<feature type="region of interest" description="Disordered" evidence="1">
    <location>
        <begin position="1"/>
        <end position="29"/>
    </location>
</feature>
<dbReference type="Proteomes" id="UP000324800">
    <property type="component" value="Unassembled WGS sequence"/>
</dbReference>
<dbReference type="EMBL" id="SNRW01005441">
    <property type="protein sequence ID" value="KAA6385068.1"/>
    <property type="molecule type" value="Genomic_DNA"/>
</dbReference>
<sequence length="105" mass="11135">MQQLFPNTQNGSVQINPIGDGTVKAGQKGQADRGLQISADGNTLTFNGYIIAGTGAANGSVNYSQGNPIVWGVNSTGTEGGFYSNGINLFWKAQALKFDQFFQEQ</sequence>
<proteinExistence type="predicted"/>
<reference evidence="2 3" key="1">
    <citation type="submission" date="2019-03" db="EMBL/GenBank/DDBJ databases">
        <title>Single cell metagenomics reveals metabolic interactions within the superorganism composed of flagellate Streblomastix strix and complex community of Bacteroidetes bacteria on its surface.</title>
        <authorList>
            <person name="Treitli S.C."/>
            <person name="Kolisko M."/>
            <person name="Husnik F."/>
            <person name="Keeling P."/>
            <person name="Hampl V."/>
        </authorList>
    </citation>
    <scope>NUCLEOTIDE SEQUENCE [LARGE SCALE GENOMIC DNA]</scope>
    <source>
        <strain evidence="2">ST1C</strain>
    </source>
</reference>
<evidence type="ECO:0000256" key="1">
    <source>
        <dbReference type="SAM" id="MobiDB-lite"/>
    </source>
</evidence>